<comment type="caution">
    <text evidence="7">The sequence shown here is derived from an EMBL/GenBank/DDBJ whole genome shotgun (WGS) entry which is preliminary data.</text>
</comment>
<accession>A0A0D6PAH4</accession>
<sequence length="58" mass="6279">MALILVHNHPSGGSCQSDDDIVMTQEIKKVASALSVVLHDHIIVGNGRWLSFRKAGLL</sequence>
<dbReference type="Gene3D" id="3.40.140.10">
    <property type="entry name" value="Cytidine Deaminase, domain 2"/>
    <property type="match status" value="1"/>
</dbReference>
<dbReference type="GO" id="GO:0008237">
    <property type="term" value="F:metallopeptidase activity"/>
    <property type="evidence" value="ECO:0007669"/>
    <property type="project" value="UniProtKB-KW"/>
</dbReference>
<keyword evidence="4" id="KW-0862">Zinc</keyword>
<dbReference type="STRING" id="1120923.SAMN02746095_01212"/>
<dbReference type="GO" id="GO:0006508">
    <property type="term" value="P:proteolysis"/>
    <property type="evidence" value="ECO:0007669"/>
    <property type="project" value="UniProtKB-KW"/>
</dbReference>
<dbReference type="AlphaFoldDB" id="A0A0D6PAH4"/>
<name>A0A0D6PAH4_9PROT</name>
<dbReference type="InterPro" id="IPR020891">
    <property type="entry name" value="UPF0758_CS"/>
</dbReference>
<dbReference type="PROSITE" id="PS50249">
    <property type="entry name" value="MPN"/>
    <property type="match status" value="1"/>
</dbReference>
<evidence type="ECO:0000259" key="6">
    <source>
        <dbReference type="PROSITE" id="PS50249"/>
    </source>
</evidence>
<keyword evidence="8" id="KW-1185">Reference proteome</keyword>
<evidence type="ECO:0000313" key="7">
    <source>
        <dbReference type="EMBL" id="GAN78750.1"/>
    </source>
</evidence>
<evidence type="ECO:0000256" key="1">
    <source>
        <dbReference type="ARBA" id="ARBA00022670"/>
    </source>
</evidence>
<dbReference type="InterPro" id="IPR001405">
    <property type="entry name" value="UPF0758"/>
</dbReference>
<dbReference type="PROSITE" id="PS01302">
    <property type="entry name" value="UPF0758"/>
    <property type="match status" value="1"/>
</dbReference>
<organism evidence="7 8">
    <name type="scientific">Acidocella aminolytica 101 = DSM 11237</name>
    <dbReference type="NCBI Taxonomy" id="1120923"/>
    <lineage>
        <taxon>Bacteria</taxon>
        <taxon>Pseudomonadati</taxon>
        <taxon>Pseudomonadota</taxon>
        <taxon>Alphaproteobacteria</taxon>
        <taxon>Acetobacterales</taxon>
        <taxon>Acidocellaceae</taxon>
        <taxon>Acidocella</taxon>
    </lineage>
</organism>
<protein>
    <submittedName>
        <fullName evidence="7">DNA repair protein RadC</fullName>
    </submittedName>
</protein>
<keyword evidence="5" id="KW-0482">Metalloprotease</keyword>
<dbReference type="Pfam" id="PF04002">
    <property type="entry name" value="RadC"/>
    <property type="match status" value="1"/>
</dbReference>
<gene>
    <name evidence="7" type="ORF">Aam_007_037</name>
</gene>
<evidence type="ECO:0000256" key="2">
    <source>
        <dbReference type="ARBA" id="ARBA00022723"/>
    </source>
</evidence>
<evidence type="ECO:0000256" key="4">
    <source>
        <dbReference type="ARBA" id="ARBA00022833"/>
    </source>
</evidence>
<dbReference type="RefSeq" id="WP_342351558.1">
    <property type="nucleotide sequence ID" value="NZ_BANC01000007.1"/>
</dbReference>
<dbReference type="PANTHER" id="PTHR30471">
    <property type="entry name" value="DNA REPAIR PROTEIN RADC"/>
    <property type="match status" value="1"/>
</dbReference>
<dbReference type="InterPro" id="IPR025657">
    <property type="entry name" value="RadC_JAB"/>
</dbReference>
<keyword evidence="1" id="KW-0645">Protease</keyword>
<feature type="domain" description="MPN" evidence="6">
    <location>
        <begin position="1"/>
        <end position="58"/>
    </location>
</feature>
<dbReference type="Proteomes" id="UP000032668">
    <property type="component" value="Unassembled WGS sequence"/>
</dbReference>
<dbReference type="PANTHER" id="PTHR30471:SF3">
    <property type="entry name" value="UPF0758 PROTEIN YEES-RELATED"/>
    <property type="match status" value="1"/>
</dbReference>
<keyword evidence="2" id="KW-0479">Metal-binding</keyword>
<evidence type="ECO:0000256" key="3">
    <source>
        <dbReference type="ARBA" id="ARBA00022801"/>
    </source>
</evidence>
<dbReference type="GO" id="GO:0046872">
    <property type="term" value="F:metal ion binding"/>
    <property type="evidence" value="ECO:0007669"/>
    <property type="project" value="UniProtKB-KW"/>
</dbReference>
<dbReference type="EMBL" id="BANC01000007">
    <property type="protein sequence ID" value="GAN78750.1"/>
    <property type="molecule type" value="Genomic_DNA"/>
</dbReference>
<keyword evidence="3" id="KW-0378">Hydrolase</keyword>
<reference evidence="7 8" key="1">
    <citation type="submission" date="2012-11" db="EMBL/GenBank/DDBJ databases">
        <title>Whole genome sequence of Acidocella aminolytica 101 = DSM 11237.</title>
        <authorList>
            <person name="Azuma Y."/>
            <person name="Higashiura N."/>
            <person name="Hirakawa H."/>
            <person name="Matsushita K."/>
        </authorList>
    </citation>
    <scope>NUCLEOTIDE SEQUENCE [LARGE SCALE GENOMIC DNA]</scope>
    <source>
        <strain evidence="8">101 / DSM 11237</strain>
    </source>
</reference>
<evidence type="ECO:0000313" key="8">
    <source>
        <dbReference type="Proteomes" id="UP000032668"/>
    </source>
</evidence>
<proteinExistence type="predicted"/>
<evidence type="ECO:0000256" key="5">
    <source>
        <dbReference type="ARBA" id="ARBA00023049"/>
    </source>
</evidence>
<dbReference type="InterPro" id="IPR037518">
    <property type="entry name" value="MPN"/>
</dbReference>